<accession>A0A840YI54</accession>
<keyword evidence="1" id="KW-0675">Receptor</keyword>
<protein>
    <submittedName>
        <fullName evidence="1">Tripartite-type tricarboxylate transporter receptor subunit TctC</fullName>
    </submittedName>
</protein>
<comment type="caution">
    <text evidence="1">The sequence shown here is derived from an EMBL/GenBank/DDBJ whole genome shotgun (WGS) entry which is preliminary data.</text>
</comment>
<evidence type="ECO:0000313" key="2">
    <source>
        <dbReference type="Proteomes" id="UP000580654"/>
    </source>
</evidence>
<dbReference type="RefSeq" id="WP_184521270.1">
    <property type="nucleotide sequence ID" value="NZ_JACIJD010000032.1"/>
</dbReference>
<dbReference type="EMBL" id="JACIJD010000032">
    <property type="protein sequence ID" value="MBB5696177.1"/>
    <property type="molecule type" value="Genomic_DNA"/>
</dbReference>
<dbReference type="Gene3D" id="3.40.190.150">
    <property type="entry name" value="Bordetella uptake gene, domain 1"/>
    <property type="match status" value="1"/>
</dbReference>
<reference evidence="1 2" key="1">
    <citation type="submission" date="2020-08" db="EMBL/GenBank/DDBJ databases">
        <title>Genomic Encyclopedia of Type Strains, Phase IV (KMG-IV): sequencing the most valuable type-strain genomes for metagenomic binning, comparative biology and taxonomic classification.</title>
        <authorList>
            <person name="Goeker M."/>
        </authorList>
    </citation>
    <scope>NUCLEOTIDE SEQUENCE [LARGE SCALE GENOMIC DNA]</scope>
    <source>
        <strain evidence="1 2">DSM 25622</strain>
    </source>
</reference>
<organism evidence="1 2">
    <name type="scientific">Muricoccus pecuniae</name>
    <dbReference type="NCBI Taxonomy" id="693023"/>
    <lineage>
        <taxon>Bacteria</taxon>
        <taxon>Pseudomonadati</taxon>
        <taxon>Pseudomonadota</taxon>
        <taxon>Alphaproteobacteria</taxon>
        <taxon>Acetobacterales</taxon>
        <taxon>Roseomonadaceae</taxon>
        <taxon>Muricoccus</taxon>
    </lineage>
</organism>
<sequence length="60" mass="6463">MIERIGSALEACLKDAALREGLLRAGFRTAPLASDAFADLVRTDIDRYRGLIQAAGLTTQ</sequence>
<evidence type="ECO:0000313" key="1">
    <source>
        <dbReference type="EMBL" id="MBB5696177.1"/>
    </source>
</evidence>
<gene>
    <name evidence="1" type="ORF">FHS87_004247</name>
</gene>
<keyword evidence="2" id="KW-1185">Reference proteome</keyword>
<name>A0A840YI54_9PROT</name>
<dbReference type="InterPro" id="IPR042100">
    <property type="entry name" value="Bug_dom1"/>
</dbReference>
<dbReference type="Proteomes" id="UP000580654">
    <property type="component" value="Unassembled WGS sequence"/>
</dbReference>
<dbReference type="AlphaFoldDB" id="A0A840YI54"/>
<proteinExistence type="predicted"/>